<accession>A0A6P2HL49</accession>
<reference evidence="1 2" key="1">
    <citation type="submission" date="2019-09" db="EMBL/GenBank/DDBJ databases">
        <authorList>
            <person name="Depoorter E."/>
        </authorList>
    </citation>
    <scope>NUCLEOTIDE SEQUENCE [LARGE SCALE GENOMIC DNA]</scope>
    <source>
        <strain evidence="1">LMG 24064</strain>
    </source>
</reference>
<dbReference type="Proteomes" id="UP000494222">
    <property type="component" value="Unassembled WGS sequence"/>
</dbReference>
<dbReference type="AlphaFoldDB" id="A0A6P2HL49"/>
<gene>
    <name evidence="1" type="ORF">BLA24064_00599</name>
</gene>
<organism evidence="1 2">
    <name type="scientific">Burkholderia latens</name>
    <dbReference type="NCBI Taxonomy" id="488446"/>
    <lineage>
        <taxon>Bacteria</taxon>
        <taxon>Pseudomonadati</taxon>
        <taxon>Pseudomonadota</taxon>
        <taxon>Betaproteobacteria</taxon>
        <taxon>Burkholderiales</taxon>
        <taxon>Burkholderiaceae</taxon>
        <taxon>Burkholderia</taxon>
        <taxon>Burkholderia cepacia complex</taxon>
    </lineage>
</organism>
<sequence>MYPGRCFRDGCIRGLIRGADIRGGSVASGGSSSVPGRRGDRRSPIRCLFASVECHIRCKEVDQRQNACHGAFDRDPRRIQHHVRMKRTFIGRRDAGKVPNLAPGSPRVEAFRISSYALLQRSAYIYFDEPRANDRPCERPLGCEGRDGCHDRHVMLIIEKLRYMSDTSNVFVAVCHGKSEIGADSRPQFVAVERDRPFAVRFERCAQRASDCRLSSARQPSQPKDRWNSVAFVRIVRVHMQICGGHDACTVSACCRNCQSAGRRKDFLTASESAWSIDPAFCGSERRNDRPGAFERIVGLPRKCRVFRVCRRYRVDIRNRDGATEEMRRRRFDALL</sequence>
<proteinExistence type="predicted"/>
<evidence type="ECO:0000313" key="2">
    <source>
        <dbReference type="Proteomes" id="UP000494222"/>
    </source>
</evidence>
<protein>
    <submittedName>
        <fullName evidence="1">Uncharacterized protein</fullName>
    </submittedName>
</protein>
<name>A0A6P2HL49_9BURK</name>
<evidence type="ECO:0000313" key="1">
    <source>
        <dbReference type="EMBL" id="VWB16422.1"/>
    </source>
</evidence>
<dbReference type="EMBL" id="CABVPL010000003">
    <property type="protein sequence ID" value="VWB16422.1"/>
    <property type="molecule type" value="Genomic_DNA"/>
</dbReference>